<feature type="domain" description="Nucleotidyl transferase" evidence="5">
    <location>
        <begin position="8"/>
        <end position="292"/>
    </location>
</feature>
<dbReference type="GO" id="GO:0005525">
    <property type="term" value="F:GTP binding"/>
    <property type="evidence" value="ECO:0007669"/>
    <property type="project" value="UniProtKB-KW"/>
</dbReference>
<protein>
    <submittedName>
        <fullName evidence="7">Alginate biosynthesis protein AlgA</fullName>
    </submittedName>
</protein>
<evidence type="ECO:0000313" key="7">
    <source>
        <dbReference type="EMBL" id="MPL79585.1"/>
    </source>
</evidence>
<reference evidence="7" key="1">
    <citation type="submission" date="2019-08" db="EMBL/GenBank/DDBJ databases">
        <authorList>
            <person name="Kucharzyk K."/>
            <person name="Murdoch R.W."/>
            <person name="Higgins S."/>
            <person name="Loffler F."/>
        </authorList>
    </citation>
    <scope>NUCLEOTIDE SEQUENCE</scope>
</reference>
<evidence type="ECO:0000259" key="6">
    <source>
        <dbReference type="Pfam" id="PF22640"/>
    </source>
</evidence>
<dbReference type="InterPro" id="IPR049577">
    <property type="entry name" value="GMPP_N"/>
</dbReference>
<evidence type="ECO:0000259" key="5">
    <source>
        <dbReference type="Pfam" id="PF00483"/>
    </source>
</evidence>
<dbReference type="Pfam" id="PF22640">
    <property type="entry name" value="ManC_GMP_beta-helix"/>
    <property type="match status" value="1"/>
</dbReference>
<evidence type="ECO:0000256" key="4">
    <source>
        <dbReference type="ARBA" id="ARBA00023134"/>
    </source>
</evidence>
<dbReference type="CDD" id="cd02509">
    <property type="entry name" value="GDP-M1P_Guanylyltransferase"/>
    <property type="match status" value="1"/>
</dbReference>
<dbReference type="GO" id="GO:0004475">
    <property type="term" value="F:mannose-1-phosphate guanylyltransferase (GTP) activity"/>
    <property type="evidence" value="ECO:0007669"/>
    <property type="project" value="InterPro"/>
</dbReference>
<evidence type="ECO:0000256" key="3">
    <source>
        <dbReference type="ARBA" id="ARBA00022741"/>
    </source>
</evidence>
<comment type="caution">
    <text evidence="7">The sequence shown here is derived from an EMBL/GenBank/DDBJ whole genome shotgun (WGS) entry which is preliminary data.</text>
</comment>
<keyword evidence="1" id="KW-0808">Transferase</keyword>
<dbReference type="GO" id="GO:0009298">
    <property type="term" value="P:GDP-mannose biosynthetic process"/>
    <property type="evidence" value="ECO:0007669"/>
    <property type="project" value="TreeGrafter"/>
</dbReference>
<proteinExistence type="predicted"/>
<dbReference type="SUPFAM" id="SSF159283">
    <property type="entry name" value="Guanosine diphospho-D-mannose pyrophosphorylase/mannose-6-phosphate isomerase linker domain"/>
    <property type="match status" value="1"/>
</dbReference>
<feature type="domain" description="MannoseP isomerase/GMP-like beta-helix" evidence="6">
    <location>
        <begin position="303"/>
        <end position="353"/>
    </location>
</feature>
<dbReference type="InterPro" id="IPR054566">
    <property type="entry name" value="ManC/GMP-like_b-helix"/>
</dbReference>
<dbReference type="FunFam" id="3.90.550.10:FF:000046">
    <property type="entry name" value="Mannose-1-phosphate guanylyltransferase (GDP)"/>
    <property type="match status" value="1"/>
</dbReference>
<dbReference type="SUPFAM" id="SSF53448">
    <property type="entry name" value="Nucleotide-diphospho-sugar transferases"/>
    <property type="match status" value="1"/>
</dbReference>
<keyword evidence="3" id="KW-0547">Nucleotide-binding</keyword>
<accession>A0A644UKZ5</accession>
<dbReference type="InterPro" id="IPR005835">
    <property type="entry name" value="NTP_transferase_dom"/>
</dbReference>
<evidence type="ECO:0000256" key="1">
    <source>
        <dbReference type="ARBA" id="ARBA00022679"/>
    </source>
</evidence>
<name>A0A644UKZ5_9ZZZZ</name>
<dbReference type="PANTHER" id="PTHR46390:SF1">
    <property type="entry name" value="MANNOSE-1-PHOSPHATE GUANYLYLTRANSFERASE"/>
    <property type="match status" value="1"/>
</dbReference>
<dbReference type="InterPro" id="IPR051161">
    <property type="entry name" value="Mannose-6P_isomerase_type2"/>
</dbReference>
<keyword evidence="2" id="KW-0548">Nucleotidyltransferase</keyword>
<dbReference type="AlphaFoldDB" id="A0A644UKZ5"/>
<sequence>MNKDNYCIIMAGGIGSRFWPLSKTSRPKQFIDILGTGETMIQTTFARFEKICPRENIFIVTSSIYADLVNEQIPNLNPNQIIAEPTRRNTAPCIAYANFKIAQMNPKANIIVTPSDHFIVNEEKFIETIQLGLRASREKDALITLGIKPTYPNTGYGYIQYRTNEYLHNYSDKINKVKLFTEKPNYEMAVQFIASGDFLWNSGMFIWSLDSINNAMKTYLNDVYSIFEGIKVHLNTPKEEAIIKNAYSSCPSISIDYGVMEKAENVYVIPSDFGWSDVGTWGAIYEVRDKDLRENSVVGKNIMLYDTEKCVINNSSSKLMVLQGLEDFILVNTDDVLMICKKDQEQRIKQFVTDVEVEKGNDYL</sequence>
<evidence type="ECO:0000256" key="2">
    <source>
        <dbReference type="ARBA" id="ARBA00022695"/>
    </source>
</evidence>
<keyword evidence="4" id="KW-0342">GTP-binding</keyword>
<organism evidence="7">
    <name type="scientific">bioreactor metagenome</name>
    <dbReference type="NCBI Taxonomy" id="1076179"/>
    <lineage>
        <taxon>unclassified sequences</taxon>
        <taxon>metagenomes</taxon>
        <taxon>ecological metagenomes</taxon>
    </lineage>
</organism>
<dbReference type="Pfam" id="PF00483">
    <property type="entry name" value="NTP_transferase"/>
    <property type="match status" value="1"/>
</dbReference>
<dbReference type="InterPro" id="IPR029044">
    <property type="entry name" value="Nucleotide-diphossugar_trans"/>
</dbReference>
<dbReference type="EMBL" id="VSSQ01000128">
    <property type="protein sequence ID" value="MPL79585.1"/>
    <property type="molecule type" value="Genomic_DNA"/>
</dbReference>
<dbReference type="Gene3D" id="3.90.550.10">
    <property type="entry name" value="Spore Coat Polysaccharide Biosynthesis Protein SpsA, Chain A"/>
    <property type="match status" value="1"/>
</dbReference>
<gene>
    <name evidence="7" type="primary">algA_6</name>
    <name evidence="7" type="ORF">SDC9_25469</name>
</gene>
<dbReference type="PANTHER" id="PTHR46390">
    <property type="entry name" value="MANNOSE-1-PHOSPHATE GUANYLYLTRANSFERASE"/>
    <property type="match status" value="1"/>
</dbReference>